<dbReference type="Pfam" id="PF01124">
    <property type="entry name" value="MAPEG"/>
    <property type="match status" value="1"/>
</dbReference>
<feature type="transmembrane region" description="Helical" evidence="5">
    <location>
        <begin position="127"/>
        <end position="144"/>
    </location>
</feature>
<dbReference type="GO" id="GO:0016020">
    <property type="term" value="C:membrane"/>
    <property type="evidence" value="ECO:0007669"/>
    <property type="project" value="UniProtKB-SubCell"/>
</dbReference>
<dbReference type="Proteomes" id="UP000799324">
    <property type="component" value="Unassembled WGS sequence"/>
</dbReference>
<gene>
    <name evidence="6" type="ORF">K491DRAFT_713527</name>
</gene>
<dbReference type="PANTHER" id="PTHR35371">
    <property type="entry name" value="INNER MEMBRANE PROTEIN"/>
    <property type="match status" value="1"/>
</dbReference>
<evidence type="ECO:0000313" key="6">
    <source>
        <dbReference type="EMBL" id="KAF2658590.1"/>
    </source>
</evidence>
<evidence type="ECO:0000313" key="7">
    <source>
        <dbReference type="Proteomes" id="UP000799324"/>
    </source>
</evidence>
<evidence type="ECO:0000256" key="1">
    <source>
        <dbReference type="ARBA" id="ARBA00004370"/>
    </source>
</evidence>
<evidence type="ECO:0000256" key="3">
    <source>
        <dbReference type="ARBA" id="ARBA00022989"/>
    </source>
</evidence>
<dbReference type="SUPFAM" id="SSF161084">
    <property type="entry name" value="MAPEG domain-like"/>
    <property type="match status" value="1"/>
</dbReference>
<dbReference type="InterPro" id="IPR001129">
    <property type="entry name" value="Membr-assoc_MAPEG"/>
</dbReference>
<dbReference type="PANTHER" id="PTHR35371:SF1">
    <property type="entry name" value="BLR7753 PROTEIN"/>
    <property type="match status" value="1"/>
</dbReference>
<sequence>MASNYSFYSIPLYWFISLCPHWYAVNLIKTSNNGYWNLANPKAAKTEEGYQKAVPAEIYDKYERSQAAHRNMIENAPLFIGAVVVGNVAGLPTATLNQAVGAYIGLRVLYATLYINVRSQKYAPIRSLIWLSSVALLFGVYIKAGNKIR</sequence>
<comment type="subcellular location">
    <subcellularLocation>
        <location evidence="1">Membrane</location>
    </subcellularLocation>
</comment>
<organism evidence="6 7">
    <name type="scientific">Lophiostoma macrostomum CBS 122681</name>
    <dbReference type="NCBI Taxonomy" id="1314788"/>
    <lineage>
        <taxon>Eukaryota</taxon>
        <taxon>Fungi</taxon>
        <taxon>Dikarya</taxon>
        <taxon>Ascomycota</taxon>
        <taxon>Pezizomycotina</taxon>
        <taxon>Dothideomycetes</taxon>
        <taxon>Pleosporomycetidae</taxon>
        <taxon>Pleosporales</taxon>
        <taxon>Lophiostomataceae</taxon>
        <taxon>Lophiostoma</taxon>
    </lineage>
</organism>
<evidence type="ECO:0000256" key="4">
    <source>
        <dbReference type="ARBA" id="ARBA00023136"/>
    </source>
</evidence>
<dbReference type="EMBL" id="MU004314">
    <property type="protein sequence ID" value="KAF2658590.1"/>
    <property type="molecule type" value="Genomic_DNA"/>
</dbReference>
<dbReference type="Gene3D" id="1.20.120.550">
    <property type="entry name" value="Membrane associated eicosanoid/glutathione metabolism-like domain"/>
    <property type="match status" value="1"/>
</dbReference>
<reference evidence="6" key="1">
    <citation type="journal article" date="2020" name="Stud. Mycol.">
        <title>101 Dothideomycetes genomes: a test case for predicting lifestyles and emergence of pathogens.</title>
        <authorList>
            <person name="Haridas S."/>
            <person name="Albert R."/>
            <person name="Binder M."/>
            <person name="Bloem J."/>
            <person name="Labutti K."/>
            <person name="Salamov A."/>
            <person name="Andreopoulos B."/>
            <person name="Baker S."/>
            <person name="Barry K."/>
            <person name="Bills G."/>
            <person name="Bluhm B."/>
            <person name="Cannon C."/>
            <person name="Castanera R."/>
            <person name="Culley D."/>
            <person name="Daum C."/>
            <person name="Ezra D."/>
            <person name="Gonzalez J."/>
            <person name="Henrissat B."/>
            <person name="Kuo A."/>
            <person name="Liang C."/>
            <person name="Lipzen A."/>
            <person name="Lutzoni F."/>
            <person name="Magnuson J."/>
            <person name="Mondo S."/>
            <person name="Nolan M."/>
            <person name="Ohm R."/>
            <person name="Pangilinan J."/>
            <person name="Park H.-J."/>
            <person name="Ramirez L."/>
            <person name="Alfaro M."/>
            <person name="Sun H."/>
            <person name="Tritt A."/>
            <person name="Yoshinaga Y."/>
            <person name="Zwiers L.-H."/>
            <person name="Turgeon B."/>
            <person name="Goodwin S."/>
            <person name="Spatafora J."/>
            <person name="Crous P."/>
            <person name="Grigoriev I."/>
        </authorList>
    </citation>
    <scope>NUCLEOTIDE SEQUENCE</scope>
    <source>
        <strain evidence="6">CBS 122681</strain>
    </source>
</reference>
<keyword evidence="7" id="KW-1185">Reference proteome</keyword>
<keyword evidence="2 5" id="KW-0812">Transmembrane</keyword>
<name>A0A6A6TFC1_9PLEO</name>
<dbReference type="InterPro" id="IPR023352">
    <property type="entry name" value="MAPEG-like_dom_sf"/>
</dbReference>
<keyword evidence="4 5" id="KW-0472">Membrane</keyword>
<proteinExistence type="predicted"/>
<dbReference type="OrthoDB" id="2122304at2759"/>
<evidence type="ECO:0000256" key="2">
    <source>
        <dbReference type="ARBA" id="ARBA00022692"/>
    </source>
</evidence>
<evidence type="ECO:0008006" key="8">
    <source>
        <dbReference type="Google" id="ProtNLM"/>
    </source>
</evidence>
<dbReference type="AlphaFoldDB" id="A0A6A6TFC1"/>
<protein>
    <recommendedName>
        <fullName evidence="8">Membrane-associated proteins in eicosanoid and glutathione metabolism</fullName>
    </recommendedName>
</protein>
<keyword evidence="3 5" id="KW-1133">Transmembrane helix</keyword>
<evidence type="ECO:0000256" key="5">
    <source>
        <dbReference type="SAM" id="Phobius"/>
    </source>
</evidence>
<feature type="transmembrane region" description="Helical" evidence="5">
    <location>
        <begin position="6"/>
        <end position="25"/>
    </location>
</feature>
<accession>A0A6A6TFC1</accession>
<feature type="transmembrane region" description="Helical" evidence="5">
    <location>
        <begin position="72"/>
        <end position="90"/>
    </location>
</feature>